<proteinExistence type="predicted"/>
<dbReference type="PANTHER" id="PTHR43162">
    <property type="match status" value="1"/>
</dbReference>
<reference evidence="2 3" key="1">
    <citation type="submission" date="2017-02" db="EMBL/GenBank/DDBJ databases">
        <authorList>
            <person name="Peterson S.W."/>
        </authorList>
    </citation>
    <scope>NUCLEOTIDE SEQUENCE [LARGE SCALE GENOMIC DNA]</scope>
    <source>
        <strain evidence="2 3">DSM 22899</strain>
    </source>
</reference>
<organism evidence="2 3">
    <name type="scientific">Parapedobacter luteus</name>
    <dbReference type="NCBI Taxonomy" id="623280"/>
    <lineage>
        <taxon>Bacteria</taxon>
        <taxon>Pseudomonadati</taxon>
        <taxon>Bacteroidota</taxon>
        <taxon>Sphingobacteriia</taxon>
        <taxon>Sphingobacteriales</taxon>
        <taxon>Sphingobacteriaceae</taxon>
        <taxon>Parapedobacter</taxon>
    </lineage>
</organism>
<protein>
    <submittedName>
        <fullName evidence="2">Uncharacterized conserved protein YbjT, contains NAD(P)-binding and DUF2867 domains</fullName>
    </submittedName>
</protein>
<dbReference type="Gene3D" id="3.40.50.720">
    <property type="entry name" value="NAD(P)-binding Rossmann-like Domain"/>
    <property type="match status" value="1"/>
</dbReference>
<accession>A0A1T5BBR1</accession>
<dbReference type="InterPro" id="IPR036291">
    <property type="entry name" value="NAD(P)-bd_dom_sf"/>
</dbReference>
<dbReference type="RefSeq" id="WP_079716078.1">
    <property type="nucleotide sequence ID" value="NZ_FUYS01000003.1"/>
</dbReference>
<dbReference type="PANTHER" id="PTHR43162:SF1">
    <property type="entry name" value="PRESTALK A DIFFERENTIATION PROTEIN A"/>
    <property type="match status" value="1"/>
</dbReference>
<dbReference type="Gene3D" id="3.90.25.10">
    <property type="entry name" value="UDP-galactose 4-epimerase, domain 1"/>
    <property type="match status" value="1"/>
</dbReference>
<sequence>MNIIVGATGQVGSNLISELKNNGFPVRAVVRNPDKLSDKTIETRTADLFNEEQLTEAFKGGTTVFVLTPENPTSNDIIEDTKRIIENYKKAIQATGIKKVVALSCVGAHIESNTGNVLMSRILELALADLEIEKVYIRPSYYFSNWLGYLETIEQYGVLPTFFPKDLKIEMNSPIDLAKFIAQIMTGTSSEMKRIYELTGQKYSSLDVANAFSRLLNKNVSVQSIPQDKWKETLISVGFTENTANNLSDMTQAVIDNKTVPERPNDTIKLPTTLEKYLDVQLNK</sequence>
<dbReference type="InterPro" id="IPR051604">
    <property type="entry name" value="Ergot_Alk_Oxidoreductase"/>
</dbReference>
<dbReference type="SUPFAM" id="SSF51735">
    <property type="entry name" value="NAD(P)-binding Rossmann-fold domains"/>
    <property type="match status" value="1"/>
</dbReference>
<name>A0A1T5BBR1_9SPHI</name>
<dbReference type="InterPro" id="IPR008030">
    <property type="entry name" value="NmrA-like"/>
</dbReference>
<dbReference type="AlphaFoldDB" id="A0A1T5BBR1"/>
<dbReference type="EMBL" id="FUYS01000003">
    <property type="protein sequence ID" value="SKB44658.1"/>
    <property type="molecule type" value="Genomic_DNA"/>
</dbReference>
<feature type="domain" description="NmrA-like" evidence="1">
    <location>
        <begin position="4"/>
        <end position="278"/>
    </location>
</feature>
<dbReference type="STRING" id="623280.SAMN05660226_01361"/>
<evidence type="ECO:0000259" key="1">
    <source>
        <dbReference type="Pfam" id="PF05368"/>
    </source>
</evidence>
<keyword evidence="3" id="KW-1185">Reference proteome</keyword>
<dbReference type="Pfam" id="PF05368">
    <property type="entry name" value="NmrA"/>
    <property type="match status" value="1"/>
</dbReference>
<evidence type="ECO:0000313" key="3">
    <source>
        <dbReference type="Proteomes" id="UP000190541"/>
    </source>
</evidence>
<dbReference type="Proteomes" id="UP000190541">
    <property type="component" value="Unassembled WGS sequence"/>
</dbReference>
<evidence type="ECO:0000313" key="2">
    <source>
        <dbReference type="EMBL" id="SKB44658.1"/>
    </source>
</evidence>
<gene>
    <name evidence="2" type="ORF">SAMN05660226_01361</name>
</gene>
<dbReference type="OrthoDB" id="112777at2"/>